<protein>
    <submittedName>
        <fullName evidence="8">tRNA (Cytosine(34)-C(5))-methyltransferase-like protein</fullName>
    </submittedName>
</protein>
<dbReference type="GO" id="GO:0000049">
    <property type="term" value="F:tRNA binding"/>
    <property type="evidence" value="ECO:0007669"/>
    <property type="project" value="TreeGrafter"/>
</dbReference>
<evidence type="ECO:0000256" key="4">
    <source>
        <dbReference type="ARBA" id="ARBA00022884"/>
    </source>
</evidence>
<organism evidence="8 9">
    <name type="scientific">Leptotrombidium deliense</name>
    <dbReference type="NCBI Taxonomy" id="299467"/>
    <lineage>
        <taxon>Eukaryota</taxon>
        <taxon>Metazoa</taxon>
        <taxon>Ecdysozoa</taxon>
        <taxon>Arthropoda</taxon>
        <taxon>Chelicerata</taxon>
        <taxon>Arachnida</taxon>
        <taxon>Acari</taxon>
        <taxon>Acariformes</taxon>
        <taxon>Trombidiformes</taxon>
        <taxon>Prostigmata</taxon>
        <taxon>Anystina</taxon>
        <taxon>Parasitengona</taxon>
        <taxon>Trombiculoidea</taxon>
        <taxon>Trombiculidae</taxon>
        <taxon>Leptotrombidium</taxon>
    </lineage>
</organism>
<evidence type="ECO:0000256" key="1">
    <source>
        <dbReference type="ARBA" id="ARBA00022603"/>
    </source>
</evidence>
<keyword evidence="1 5" id="KW-0489">Methyltransferase</keyword>
<sequence>MGRRKRQSKNAKRGDDRDKTGNDKKVGYEDIERKNENFETYYKLQNIVPEEDWDKFMSTLRENLPAAFRLTNSAFNQTLGLRNVIESKEFAELFASQSLISTLKWYPNKCAFQTKLSRVEIRKSESLQRLHSFLLSETDSGNISRQEAVSMIPPLLLDVRPGQTVLDMCAAPGSKTAQIIEMLHAD</sequence>
<dbReference type="VEuPathDB" id="VectorBase:LDEU002931"/>
<keyword evidence="4 5" id="KW-0694">RNA-binding</keyword>
<name>A0A443SNK5_9ACAR</name>
<feature type="region of interest" description="Disordered" evidence="6">
    <location>
        <begin position="1"/>
        <end position="28"/>
    </location>
</feature>
<accession>A0A443SNK5</accession>
<dbReference type="GO" id="GO:0030488">
    <property type="term" value="P:tRNA methylation"/>
    <property type="evidence" value="ECO:0007669"/>
    <property type="project" value="TreeGrafter"/>
</dbReference>
<dbReference type="PROSITE" id="PS51686">
    <property type="entry name" value="SAM_MT_RSMB_NOP"/>
    <property type="match status" value="1"/>
</dbReference>
<evidence type="ECO:0000256" key="2">
    <source>
        <dbReference type="ARBA" id="ARBA00022679"/>
    </source>
</evidence>
<dbReference type="InterPro" id="IPR023267">
    <property type="entry name" value="RCMT"/>
</dbReference>
<evidence type="ECO:0000256" key="5">
    <source>
        <dbReference type="PROSITE-ProRule" id="PRU01023"/>
    </source>
</evidence>
<dbReference type="GO" id="GO:0005634">
    <property type="term" value="C:nucleus"/>
    <property type="evidence" value="ECO:0007669"/>
    <property type="project" value="TreeGrafter"/>
</dbReference>
<gene>
    <name evidence="8" type="ORF">B4U80_04586</name>
</gene>
<evidence type="ECO:0000259" key="7">
    <source>
        <dbReference type="PROSITE" id="PS51686"/>
    </source>
</evidence>
<feature type="binding site" evidence="5">
    <location>
        <begin position="169"/>
        <end position="175"/>
    </location>
    <ligand>
        <name>S-adenosyl-L-methionine</name>
        <dbReference type="ChEBI" id="CHEBI:59789"/>
    </ligand>
</feature>
<dbReference type="Pfam" id="PF01189">
    <property type="entry name" value="Methyltr_RsmB-F"/>
    <property type="match status" value="1"/>
</dbReference>
<evidence type="ECO:0000256" key="6">
    <source>
        <dbReference type="SAM" id="MobiDB-lite"/>
    </source>
</evidence>
<feature type="domain" description="SAM-dependent MTase RsmB/NOP-type" evidence="7">
    <location>
        <begin position="56"/>
        <end position="186"/>
    </location>
</feature>
<keyword evidence="3 5" id="KW-0949">S-adenosyl-L-methionine</keyword>
<evidence type="ECO:0000313" key="8">
    <source>
        <dbReference type="EMBL" id="RWS29108.1"/>
    </source>
</evidence>
<dbReference type="Gene3D" id="3.40.50.150">
    <property type="entry name" value="Vaccinia Virus protein VP39"/>
    <property type="match status" value="1"/>
</dbReference>
<comment type="caution">
    <text evidence="8">The sequence shown here is derived from an EMBL/GenBank/DDBJ whole genome shotgun (WGS) entry which is preliminary data.</text>
</comment>
<dbReference type="InterPro" id="IPR029063">
    <property type="entry name" value="SAM-dependent_MTases_sf"/>
</dbReference>
<keyword evidence="2 5" id="KW-0808">Transferase</keyword>
<comment type="caution">
    <text evidence="5">Lacks conserved residue(s) required for the propagation of feature annotation.</text>
</comment>
<dbReference type="InterPro" id="IPR001678">
    <property type="entry name" value="MeTrfase_RsmB-F_NOP2_dom"/>
</dbReference>
<dbReference type="OrthoDB" id="6093671at2759"/>
<dbReference type="STRING" id="299467.A0A443SNK5"/>
<proteinExistence type="inferred from homology"/>
<dbReference type="Proteomes" id="UP000288716">
    <property type="component" value="Unassembled WGS sequence"/>
</dbReference>
<evidence type="ECO:0000256" key="3">
    <source>
        <dbReference type="ARBA" id="ARBA00022691"/>
    </source>
</evidence>
<feature type="compositionally biased region" description="Basic and acidic residues" evidence="6">
    <location>
        <begin position="12"/>
        <end position="28"/>
    </location>
</feature>
<keyword evidence="9" id="KW-1185">Reference proteome</keyword>
<feature type="non-terminal residue" evidence="8">
    <location>
        <position position="186"/>
    </location>
</feature>
<dbReference type="PANTHER" id="PTHR22808">
    <property type="entry name" value="NCL1 YEAST -RELATED NOL1/NOP2/FMU SUN DOMAIN-CONTAINING"/>
    <property type="match status" value="1"/>
</dbReference>
<dbReference type="InterPro" id="IPR049560">
    <property type="entry name" value="MeTrfase_RsmB-F_NOP2_cat"/>
</dbReference>
<dbReference type="AlphaFoldDB" id="A0A443SNK5"/>
<dbReference type="GO" id="GO:0005737">
    <property type="term" value="C:cytoplasm"/>
    <property type="evidence" value="ECO:0007669"/>
    <property type="project" value="TreeGrafter"/>
</dbReference>
<reference evidence="8 9" key="1">
    <citation type="journal article" date="2018" name="Gigascience">
        <title>Genomes of trombidid mites reveal novel predicted allergens and laterally-transferred genes associated with secondary metabolism.</title>
        <authorList>
            <person name="Dong X."/>
            <person name="Chaisiri K."/>
            <person name="Xia D."/>
            <person name="Armstrong S.D."/>
            <person name="Fang Y."/>
            <person name="Donnelly M.J."/>
            <person name="Kadowaki T."/>
            <person name="McGarry J.W."/>
            <person name="Darby A.C."/>
            <person name="Makepeace B.L."/>
        </authorList>
    </citation>
    <scope>NUCLEOTIDE SEQUENCE [LARGE SCALE GENOMIC DNA]</scope>
    <source>
        <strain evidence="8">UoL-UT</strain>
    </source>
</reference>
<comment type="similarity">
    <text evidence="5">Belongs to the class I-like SAM-binding methyltransferase superfamily. RsmB/NOP family.</text>
</comment>
<dbReference type="PANTHER" id="PTHR22808:SF1">
    <property type="entry name" value="RNA CYTOSINE-C(5)-METHYLTRANSFERASE NSUN2-RELATED"/>
    <property type="match status" value="1"/>
</dbReference>
<feature type="compositionally biased region" description="Basic residues" evidence="6">
    <location>
        <begin position="1"/>
        <end position="11"/>
    </location>
</feature>
<dbReference type="GO" id="GO:0016428">
    <property type="term" value="F:tRNA (cytidine-5-)-methyltransferase activity"/>
    <property type="evidence" value="ECO:0007669"/>
    <property type="project" value="TreeGrafter"/>
</dbReference>
<dbReference type="EMBL" id="NCKV01001069">
    <property type="protein sequence ID" value="RWS29108.1"/>
    <property type="molecule type" value="Genomic_DNA"/>
</dbReference>
<dbReference type="SUPFAM" id="SSF53335">
    <property type="entry name" value="S-adenosyl-L-methionine-dependent methyltransferases"/>
    <property type="match status" value="1"/>
</dbReference>
<evidence type="ECO:0000313" key="9">
    <source>
        <dbReference type="Proteomes" id="UP000288716"/>
    </source>
</evidence>